<sequence>MIEGQPSATAFRTAIRRAAHQLLDKPLVFEDPLALTIIGGDRGSTLARDELSRADSPGGAALRFFLAARSRYAEDRLAAAVARGIRRYVVLGAGLDTFAYRNRFAGDGLRVYEVDRPATQAWKKQQLTATGIAIPPDVVFVPIDFATEALDERLAAAGLAPDEPAFFSWLGVVPYLTEEAIFATLRIIAARPSGSEVVFDYALQPDRLGQLQRLAFQTLAGRVAGLGEPFVSFFKPEDLARRLADLGFTAVEDLAGPDLGKAYLGVASPLDRSSAGHVVSAVKA</sequence>
<keyword evidence="4" id="KW-0949">S-adenosyl-L-methionine</keyword>
<keyword evidence="2 4" id="KW-0489">Methyltransferase</keyword>
<dbReference type="GO" id="GO:0008168">
    <property type="term" value="F:methyltransferase activity"/>
    <property type="evidence" value="ECO:0007669"/>
    <property type="project" value="UniProtKB-KW"/>
</dbReference>
<comment type="function">
    <text evidence="4">Exhibits S-adenosyl-L-methionine-dependent methyltransferase activity.</text>
</comment>
<dbReference type="EC" id="2.1.1.-" evidence="4"/>
<evidence type="ECO:0000313" key="5">
    <source>
        <dbReference type="EMBL" id="MDQ0439668.1"/>
    </source>
</evidence>
<protein>
    <recommendedName>
        <fullName evidence="4">S-adenosyl-L-methionine-dependent methyltransferase</fullName>
        <ecNumber evidence="4">2.1.1.-</ecNumber>
    </recommendedName>
</protein>
<reference evidence="5 6" key="1">
    <citation type="submission" date="2023-07" db="EMBL/GenBank/DDBJ databases">
        <title>Genomic Encyclopedia of Type Strains, Phase IV (KMG-IV): sequencing the most valuable type-strain genomes for metagenomic binning, comparative biology and taxonomic classification.</title>
        <authorList>
            <person name="Goeker M."/>
        </authorList>
    </citation>
    <scope>NUCLEOTIDE SEQUENCE [LARGE SCALE GENOMIC DNA]</scope>
    <source>
        <strain evidence="5 6">B6-8</strain>
    </source>
</reference>
<proteinExistence type="inferred from homology"/>
<evidence type="ECO:0000256" key="2">
    <source>
        <dbReference type="ARBA" id="ARBA00022603"/>
    </source>
</evidence>
<dbReference type="InterPro" id="IPR007213">
    <property type="entry name" value="Ppm1/Ppm2/Tcmp"/>
</dbReference>
<evidence type="ECO:0000256" key="4">
    <source>
        <dbReference type="RuleBase" id="RU362030"/>
    </source>
</evidence>
<dbReference type="InterPro" id="IPR029063">
    <property type="entry name" value="SAM-dependent_MTases_sf"/>
</dbReference>
<organism evidence="5 6">
    <name type="scientific">Kaistia dalseonensis</name>
    <dbReference type="NCBI Taxonomy" id="410840"/>
    <lineage>
        <taxon>Bacteria</taxon>
        <taxon>Pseudomonadati</taxon>
        <taxon>Pseudomonadota</taxon>
        <taxon>Alphaproteobacteria</taxon>
        <taxon>Hyphomicrobiales</taxon>
        <taxon>Kaistiaceae</taxon>
        <taxon>Kaistia</taxon>
    </lineage>
</organism>
<comment type="caution">
    <text evidence="5">The sequence shown here is derived from an EMBL/GenBank/DDBJ whole genome shotgun (WGS) entry which is preliminary data.</text>
</comment>
<dbReference type="Gene3D" id="3.40.50.150">
    <property type="entry name" value="Vaccinia Virus protein VP39"/>
    <property type="match status" value="1"/>
</dbReference>
<comment type="similarity">
    <text evidence="1 4">Belongs to the UPF0677 family.</text>
</comment>
<keyword evidence="6" id="KW-1185">Reference proteome</keyword>
<dbReference type="EMBL" id="JAUSVO010000006">
    <property type="protein sequence ID" value="MDQ0439668.1"/>
    <property type="molecule type" value="Genomic_DNA"/>
</dbReference>
<dbReference type="PANTHER" id="PTHR43619:SF2">
    <property type="entry name" value="S-ADENOSYL-L-METHIONINE-DEPENDENT METHYLTRANSFERASES SUPERFAMILY PROTEIN"/>
    <property type="match status" value="1"/>
</dbReference>
<dbReference type="Proteomes" id="UP001241603">
    <property type="component" value="Unassembled WGS sequence"/>
</dbReference>
<evidence type="ECO:0000256" key="3">
    <source>
        <dbReference type="ARBA" id="ARBA00022679"/>
    </source>
</evidence>
<keyword evidence="3" id="KW-0808">Transferase</keyword>
<dbReference type="Pfam" id="PF04072">
    <property type="entry name" value="LCM"/>
    <property type="match status" value="1"/>
</dbReference>
<dbReference type="GO" id="GO:0032259">
    <property type="term" value="P:methylation"/>
    <property type="evidence" value="ECO:0007669"/>
    <property type="project" value="UniProtKB-KW"/>
</dbReference>
<gene>
    <name evidence="5" type="ORF">QO014_004074</name>
</gene>
<evidence type="ECO:0000313" key="6">
    <source>
        <dbReference type="Proteomes" id="UP001241603"/>
    </source>
</evidence>
<dbReference type="PANTHER" id="PTHR43619">
    <property type="entry name" value="S-ADENOSYL-L-METHIONINE-DEPENDENT METHYLTRANSFERASE YKTD-RELATED"/>
    <property type="match status" value="1"/>
</dbReference>
<accession>A0ABU0HBI1</accession>
<dbReference type="NCBIfam" id="TIGR00027">
    <property type="entry name" value="mthyl_TIGR00027"/>
    <property type="match status" value="1"/>
</dbReference>
<evidence type="ECO:0000256" key="1">
    <source>
        <dbReference type="ARBA" id="ARBA00008138"/>
    </source>
</evidence>
<dbReference type="InterPro" id="IPR011610">
    <property type="entry name" value="SAM_mthyl_Trfase_ML2640-like"/>
</dbReference>
<dbReference type="SUPFAM" id="SSF53335">
    <property type="entry name" value="S-adenosyl-L-methionine-dependent methyltransferases"/>
    <property type="match status" value="1"/>
</dbReference>
<name>A0ABU0HBI1_9HYPH</name>
<dbReference type="RefSeq" id="WP_266350561.1">
    <property type="nucleotide sequence ID" value="NZ_JAPKNG010000006.1"/>
</dbReference>